<proteinExistence type="predicted"/>
<protein>
    <submittedName>
        <fullName evidence="3">Uncharacterized protein</fullName>
    </submittedName>
</protein>
<keyword evidence="1" id="KW-0175">Coiled coil</keyword>
<dbReference type="PANTHER" id="PTHR47026">
    <property type="entry name" value="PIGMENTOSA GTPASE REGULATOR-LIKE PROTEIN, PUTATIVE-RELATED"/>
    <property type="match status" value="1"/>
</dbReference>
<dbReference type="EMBL" id="JAPFFF010000004">
    <property type="protein sequence ID" value="KAK8890798.1"/>
    <property type="molecule type" value="Genomic_DNA"/>
</dbReference>
<evidence type="ECO:0000313" key="4">
    <source>
        <dbReference type="Proteomes" id="UP001470230"/>
    </source>
</evidence>
<comment type="caution">
    <text evidence="3">The sequence shown here is derived from an EMBL/GenBank/DDBJ whole genome shotgun (WGS) entry which is preliminary data.</text>
</comment>
<evidence type="ECO:0000256" key="2">
    <source>
        <dbReference type="SAM" id="MobiDB-lite"/>
    </source>
</evidence>
<organism evidence="3 4">
    <name type="scientific">Tritrichomonas musculus</name>
    <dbReference type="NCBI Taxonomy" id="1915356"/>
    <lineage>
        <taxon>Eukaryota</taxon>
        <taxon>Metamonada</taxon>
        <taxon>Parabasalia</taxon>
        <taxon>Tritrichomonadida</taxon>
        <taxon>Tritrichomonadidae</taxon>
        <taxon>Tritrichomonas</taxon>
    </lineage>
</organism>
<sequence>MINKSRPYCFVNKSPYVISYVSGMTGRDFKDILELMLHGIDISLVDPDILPHLDSVLCTYLDNYRQAKDQLVISKLEFYQKYINELPRRQEIAAILTKEPPPPPVVIPALTPEQVNEEVDLILETGKIKYFKPDELDLILECLRKKRTEFIEEGNYLDAQKAEHYSKAVMSYGQLGFVENIQDSKASDLQVKLDEAKEQLEQKKVNWENLRKKLRKTANEELAELQKTHQSQIEKLESLYDTSPPPSIRKYSNNLLSMRKREQAMISSRLFAQAGKMKEEADELERQENVQQMEKWKEEIDTRIKNLRVKQEKALIVRKNYWKKEETNLINQANIEVEKEEKAIEHLEKNLEMAKSAKSMAENLKNDSKNVKDANESSSSLPPLNNFRDSRSRANAHRQRAILNHKIYTRVPRSQSHLG</sequence>
<dbReference type="PANTHER" id="PTHR47026:SF2">
    <property type="entry name" value="FLAGELLAR ASSOCIATED PROTEIN"/>
    <property type="match status" value="1"/>
</dbReference>
<evidence type="ECO:0000313" key="3">
    <source>
        <dbReference type="EMBL" id="KAK8890798.1"/>
    </source>
</evidence>
<dbReference type="Proteomes" id="UP001470230">
    <property type="component" value="Unassembled WGS sequence"/>
</dbReference>
<feature type="compositionally biased region" description="Low complexity" evidence="2">
    <location>
        <begin position="377"/>
        <end position="386"/>
    </location>
</feature>
<accession>A0ABR2KI14</accession>
<feature type="coiled-coil region" evidence="1">
    <location>
        <begin position="186"/>
        <end position="242"/>
    </location>
</feature>
<keyword evidence="4" id="KW-1185">Reference proteome</keyword>
<feature type="region of interest" description="Disordered" evidence="2">
    <location>
        <begin position="367"/>
        <end position="395"/>
    </location>
</feature>
<evidence type="ECO:0000256" key="1">
    <source>
        <dbReference type="SAM" id="Coils"/>
    </source>
</evidence>
<reference evidence="3 4" key="1">
    <citation type="submission" date="2024-04" db="EMBL/GenBank/DDBJ databases">
        <title>Tritrichomonas musculus Genome.</title>
        <authorList>
            <person name="Alves-Ferreira E."/>
            <person name="Grigg M."/>
            <person name="Lorenzi H."/>
            <person name="Galac M."/>
        </authorList>
    </citation>
    <scope>NUCLEOTIDE SEQUENCE [LARGE SCALE GENOMIC DNA]</scope>
    <source>
        <strain evidence="3 4">EAF2021</strain>
    </source>
</reference>
<name>A0ABR2KI14_9EUKA</name>
<gene>
    <name evidence="3" type="ORF">M9Y10_027997</name>
</gene>
<feature type="coiled-coil region" evidence="1">
    <location>
        <begin position="267"/>
        <end position="294"/>
    </location>
</feature>